<protein>
    <recommendedName>
        <fullName evidence="2">Type II secretion system protein H</fullName>
    </recommendedName>
    <alternativeName>
        <fullName evidence="10">General secretion pathway protein H</fullName>
    </alternativeName>
</protein>
<gene>
    <name evidence="13" type="ORF">H7965_16945</name>
</gene>
<evidence type="ECO:0000259" key="12">
    <source>
        <dbReference type="Pfam" id="PF12019"/>
    </source>
</evidence>
<dbReference type="GO" id="GO:0005886">
    <property type="term" value="C:plasma membrane"/>
    <property type="evidence" value="ECO:0007669"/>
    <property type="project" value="UniProtKB-SubCell"/>
</dbReference>
<dbReference type="SUPFAM" id="SSF54523">
    <property type="entry name" value="Pili subunits"/>
    <property type="match status" value="1"/>
</dbReference>
<dbReference type="EMBL" id="JACOMF010000021">
    <property type="protein sequence ID" value="MBC4017005.1"/>
    <property type="molecule type" value="Genomic_DNA"/>
</dbReference>
<feature type="domain" description="General secretion pathway GspH" evidence="12">
    <location>
        <begin position="47"/>
        <end position="128"/>
    </location>
</feature>
<evidence type="ECO:0000256" key="3">
    <source>
        <dbReference type="ARBA" id="ARBA00022475"/>
    </source>
</evidence>
<dbReference type="Proteomes" id="UP000600101">
    <property type="component" value="Unassembled WGS sequence"/>
</dbReference>
<evidence type="ECO:0000256" key="11">
    <source>
        <dbReference type="SAM" id="Phobius"/>
    </source>
</evidence>
<accession>A0A9X0UID7</accession>
<comment type="caution">
    <text evidence="13">The sequence shown here is derived from an EMBL/GenBank/DDBJ whole genome shotgun (WGS) entry which is preliminary data.</text>
</comment>
<comment type="subcellular location">
    <subcellularLocation>
        <location evidence="1">Cell inner membrane</location>
        <topology evidence="1">Single-pass membrane protein</topology>
    </subcellularLocation>
</comment>
<reference evidence="13" key="1">
    <citation type="submission" date="2020-08" db="EMBL/GenBank/DDBJ databases">
        <authorList>
            <person name="Hu Y."/>
            <person name="Nguyen S.V."/>
            <person name="Li F."/>
            <person name="Fanning S."/>
        </authorList>
    </citation>
    <scope>NUCLEOTIDE SEQUENCE</scope>
    <source>
        <strain evidence="13">SYSU D8009</strain>
    </source>
</reference>
<keyword evidence="7 11" id="KW-1133">Transmembrane helix</keyword>
<dbReference type="GO" id="GO:0015628">
    <property type="term" value="P:protein secretion by the type II secretion system"/>
    <property type="evidence" value="ECO:0007669"/>
    <property type="project" value="InterPro"/>
</dbReference>
<evidence type="ECO:0000256" key="9">
    <source>
        <dbReference type="ARBA" id="ARBA00025772"/>
    </source>
</evidence>
<keyword evidence="8 11" id="KW-0472">Membrane</keyword>
<evidence type="ECO:0000256" key="2">
    <source>
        <dbReference type="ARBA" id="ARBA00021549"/>
    </source>
</evidence>
<dbReference type="AlphaFoldDB" id="A0A9X0UID7"/>
<dbReference type="RefSeq" id="WP_186771796.1">
    <property type="nucleotide sequence ID" value="NZ_JACOMF010000021.1"/>
</dbReference>
<organism evidence="13 14">
    <name type="scientific">Siccirubricoccus deserti</name>
    <dbReference type="NCBI Taxonomy" id="2013562"/>
    <lineage>
        <taxon>Bacteria</taxon>
        <taxon>Pseudomonadati</taxon>
        <taxon>Pseudomonadota</taxon>
        <taxon>Alphaproteobacteria</taxon>
        <taxon>Acetobacterales</taxon>
        <taxon>Roseomonadaceae</taxon>
        <taxon>Siccirubricoccus</taxon>
    </lineage>
</organism>
<keyword evidence="5" id="KW-0997">Cell inner membrane</keyword>
<dbReference type="InterPro" id="IPR045584">
    <property type="entry name" value="Pilin-like"/>
</dbReference>
<evidence type="ECO:0000256" key="8">
    <source>
        <dbReference type="ARBA" id="ARBA00023136"/>
    </source>
</evidence>
<evidence type="ECO:0000256" key="10">
    <source>
        <dbReference type="ARBA" id="ARBA00030775"/>
    </source>
</evidence>
<dbReference type="InterPro" id="IPR022346">
    <property type="entry name" value="T2SS_GspH"/>
</dbReference>
<keyword evidence="3" id="KW-1003">Cell membrane</keyword>
<evidence type="ECO:0000256" key="4">
    <source>
        <dbReference type="ARBA" id="ARBA00022481"/>
    </source>
</evidence>
<evidence type="ECO:0000256" key="7">
    <source>
        <dbReference type="ARBA" id="ARBA00022989"/>
    </source>
</evidence>
<evidence type="ECO:0000256" key="1">
    <source>
        <dbReference type="ARBA" id="ARBA00004377"/>
    </source>
</evidence>
<dbReference type="InterPro" id="IPR012902">
    <property type="entry name" value="N_methyl_site"/>
</dbReference>
<evidence type="ECO:0000313" key="14">
    <source>
        <dbReference type="Proteomes" id="UP000600101"/>
    </source>
</evidence>
<evidence type="ECO:0000256" key="5">
    <source>
        <dbReference type="ARBA" id="ARBA00022519"/>
    </source>
</evidence>
<name>A0A9X0UID7_9PROT</name>
<dbReference type="Pfam" id="PF12019">
    <property type="entry name" value="GspH"/>
    <property type="match status" value="1"/>
</dbReference>
<comment type="similarity">
    <text evidence="9">Belongs to the GSP H family.</text>
</comment>
<evidence type="ECO:0000256" key="6">
    <source>
        <dbReference type="ARBA" id="ARBA00022692"/>
    </source>
</evidence>
<keyword evidence="6 11" id="KW-0812">Transmembrane</keyword>
<dbReference type="Pfam" id="PF07963">
    <property type="entry name" value="N_methyl"/>
    <property type="match status" value="1"/>
</dbReference>
<sequence length="139" mass="14212">MPAAPPHRRAGFTLIEMVVVLAVIGLVLGFLGLQRAPRSARLELEAAARALTGALQLARSQAIVENRSVAVTIGMASYATDGGAPQPLPARIVARDAGTIAFAANGSSSGGAITLQAGERVATVKVEWLTGRVSTAGLR</sequence>
<dbReference type="NCBIfam" id="TIGR02532">
    <property type="entry name" value="IV_pilin_GFxxxE"/>
    <property type="match status" value="1"/>
</dbReference>
<proteinExistence type="inferred from homology"/>
<keyword evidence="14" id="KW-1185">Reference proteome</keyword>
<keyword evidence="4" id="KW-0488">Methylation</keyword>
<dbReference type="GO" id="GO:0015627">
    <property type="term" value="C:type II protein secretion system complex"/>
    <property type="evidence" value="ECO:0007669"/>
    <property type="project" value="InterPro"/>
</dbReference>
<evidence type="ECO:0000313" key="13">
    <source>
        <dbReference type="EMBL" id="MBC4017005.1"/>
    </source>
</evidence>
<dbReference type="Gene3D" id="3.30.700.10">
    <property type="entry name" value="Glycoprotein, Type 4 Pilin"/>
    <property type="match status" value="1"/>
</dbReference>
<feature type="transmembrane region" description="Helical" evidence="11">
    <location>
        <begin position="12"/>
        <end position="33"/>
    </location>
</feature>